<organism evidence="2 3">
    <name type="scientific">Microbacterium elymi</name>
    <dbReference type="NCBI Taxonomy" id="2909587"/>
    <lineage>
        <taxon>Bacteria</taxon>
        <taxon>Bacillati</taxon>
        <taxon>Actinomycetota</taxon>
        <taxon>Actinomycetes</taxon>
        <taxon>Micrococcales</taxon>
        <taxon>Microbacteriaceae</taxon>
        <taxon>Microbacterium</taxon>
    </lineage>
</organism>
<reference evidence="2" key="1">
    <citation type="submission" date="2022-01" db="EMBL/GenBank/DDBJ databases">
        <title>Microbacterium eymi and Microbacterium rhizovicinus sp. nov., isolated from the rhizospheric soil of Elymus tsukushiensis, a plant native to the Dokdo Islands, Republic of Korea.</title>
        <authorList>
            <person name="Hwang Y.J."/>
        </authorList>
    </citation>
    <scope>NUCLEOTIDE SEQUENCE</scope>
    <source>
        <strain evidence="2">KUDC0405</strain>
    </source>
</reference>
<dbReference type="SUPFAM" id="SSF53448">
    <property type="entry name" value="Nucleotide-diphospho-sugar transferases"/>
    <property type="match status" value="1"/>
</dbReference>
<proteinExistence type="predicted"/>
<gene>
    <name evidence="2" type="ORF">L2X98_19590</name>
</gene>
<accession>A0ABY5NN66</accession>
<evidence type="ECO:0008006" key="4">
    <source>
        <dbReference type="Google" id="ProtNLM"/>
    </source>
</evidence>
<dbReference type="InterPro" id="IPR029044">
    <property type="entry name" value="Nucleotide-diphossugar_trans"/>
</dbReference>
<name>A0ABY5NN66_9MICO</name>
<dbReference type="EMBL" id="CP091139">
    <property type="protein sequence ID" value="UUT36491.1"/>
    <property type="molecule type" value="Genomic_DNA"/>
</dbReference>
<evidence type="ECO:0000313" key="2">
    <source>
        <dbReference type="EMBL" id="UUT36491.1"/>
    </source>
</evidence>
<evidence type="ECO:0000313" key="3">
    <source>
        <dbReference type="Proteomes" id="UP001054811"/>
    </source>
</evidence>
<protein>
    <recommendedName>
        <fullName evidence="4">Glycosyltransferase 2-like domain-containing protein</fullName>
    </recommendedName>
</protein>
<dbReference type="Gene3D" id="3.90.550.10">
    <property type="entry name" value="Spore Coat Polysaccharide Biosynthesis Protein SpsA, Chain A"/>
    <property type="match status" value="1"/>
</dbReference>
<dbReference type="Proteomes" id="UP001054811">
    <property type="component" value="Chromosome"/>
</dbReference>
<evidence type="ECO:0000256" key="1">
    <source>
        <dbReference type="SAM" id="MobiDB-lite"/>
    </source>
</evidence>
<keyword evidence="3" id="KW-1185">Reference proteome</keyword>
<sequence length="235" mass="27163">MDRAQGRYVVFLDHDDRLFPDALRAAGALADRTGADVVDGKESKSDTPGWAMRDVTTDVDNAIDWIEPHPLVPMNPHKMFRTAFLRESGIRFPEGGRQIWEDIAFDIAAHARARVVSLMVSTPFYLWHRPEHDTTSATFHDDLDEYLDAVARVFRWIDEELEQPRFRELLPRFRAYQLRMRVLPLFRWDQRTEAQRDRIRAFATELLPASPRMRTGTWTRGGGSGSRWPVPAVST</sequence>
<feature type="region of interest" description="Disordered" evidence="1">
    <location>
        <begin position="213"/>
        <end position="235"/>
    </location>
</feature>